<dbReference type="PANTHER" id="PTHR10117:SF54">
    <property type="entry name" value="TRANSIENT RECEPTOR POTENTIAL-GAMMA PROTEIN"/>
    <property type="match status" value="1"/>
</dbReference>
<reference evidence="7" key="1">
    <citation type="submission" date="2016-11" db="UniProtKB">
        <authorList>
            <consortium name="WormBaseParasite"/>
        </authorList>
    </citation>
    <scope>IDENTIFICATION</scope>
</reference>
<dbReference type="WBParaSite" id="maker-unitig_37003-snap-gene-0.2-mRNA-1">
    <property type="protein sequence ID" value="maker-unitig_37003-snap-gene-0.2-mRNA-1"/>
    <property type="gene ID" value="maker-unitig_37003-snap-gene-0.2"/>
</dbReference>
<feature type="signal peptide" evidence="5">
    <location>
        <begin position="1"/>
        <end position="23"/>
    </location>
</feature>
<dbReference type="GO" id="GO:0070679">
    <property type="term" value="F:inositol 1,4,5 trisphosphate binding"/>
    <property type="evidence" value="ECO:0007669"/>
    <property type="project" value="TreeGrafter"/>
</dbReference>
<dbReference type="InterPro" id="IPR002153">
    <property type="entry name" value="TRPC_channel"/>
</dbReference>
<dbReference type="GO" id="GO:0051480">
    <property type="term" value="P:regulation of cytosolic calcium ion concentration"/>
    <property type="evidence" value="ECO:0007669"/>
    <property type="project" value="TreeGrafter"/>
</dbReference>
<evidence type="ECO:0000313" key="6">
    <source>
        <dbReference type="Proteomes" id="UP000095280"/>
    </source>
</evidence>
<evidence type="ECO:0000256" key="5">
    <source>
        <dbReference type="SAM" id="SignalP"/>
    </source>
</evidence>
<dbReference type="GO" id="GO:0005886">
    <property type="term" value="C:plasma membrane"/>
    <property type="evidence" value="ECO:0007669"/>
    <property type="project" value="TreeGrafter"/>
</dbReference>
<dbReference type="GO" id="GO:0034703">
    <property type="term" value="C:cation channel complex"/>
    <property type="evidence" value="ECO:0007669"/>
    <property type="project" value="TreeGrafter"/>
</dbReference>
<dbReference type="Proteomes" id="UP000095280">
    <property type="component" value="Unplaced"/>
</dbReference>
<feature type="region of interest" description="Disordered" evidence="4">
    <location>
        <begin position="135"/>
        <end position="182"/>
    </location>
</feature>
<proteinExistence type="predicted"/>
<feature type="compositionally biased region" description="Pro residues" evidence="4">
    <location>
        <begin position="141"/>
        <end position="150"/>
    </location>
</feature>
<organism evidence="6 7">
    <name type="scientific">Macrostomum lignano</name>
    <dbReference type="NCBI Taxonomy" id="282301"/>
    <lineage>
        <taxon>Eukaryota</taxon>
        <taxon>Metazoa</taxon>
        <taxon>Spiralia</taxon>
        <taxon>Lophotrochozoa</taxon>
        <taxon>Platyhelminthes</taxon>
        <taxon>Rhabditophora</taxon>
        <taxon>Macrostomorpha</taxon>
        <taxon>Macrostomida</taxon>
        <taxon>Macrostomidae</taxon>
        <taxon>Macrostomum</taxon>
    </lineage>
</organism>
<feature type="chain" id="PRO_5009318735" evidence="5">
    <location>
        <begin position="24"/>
        <end position="182"/>
    </location>
</feature>
<keyword evidence="6" id="KW-1185">Reference proteome</keyword>
<keyword evidence="2" id="KW-0406">Ion transport</keyword>
<dbReference type="PANTHER" id="PTHR10117">
    <property type="entry name" value="TRANSIENT RECEPTOR POTENTIAL CHANNEL"/>
    <property type="match status" value="1"/>
</dbReference>
<sequence length="182" mass="19530">MYGVFSAITFVVLLNMLIAMMNCSYESLSRACNRTQSGSSPASKLWISYFEEGGTLQCRSTFVPSPKTFPVRAVLAERTNCAPVLRNISAASGKAFGQTQTPREQAINCRAADSVASEAQAPLQQFRNASIGTSLESQQPPLQPPQPPVQQPHLQKEELVLDAEPAVDSGGTTGGVQRSDLV</sequence>
<evidence type="ECO:0000256" key="1">
    <source>
        <dbReference type="ARBA" id="ARBA00022448"/>
    </source>
</evidence>
<evidence type="ECO:0000256" key="4">
    <source>
        <dbReference type="SAM" id="MobiDB-lite"/>
    </source>
</evidence>
<keyword evidence="1" id="KW-0813">Transport</keyword>
<evidence type="ECO:0000256" key="3">
    <source>
        <dbReference type="ARBA" id="ARBA00023303"/>
    </source>
</evidence>
<accession>A0A1I8FJ20</accession>
<protein>
    <submittedName>
        <fullName evidence="7">Ion_trans domain-containing protein</fullName>
    </submittedName>
</protein>
<dbReference type="GO" id="GO:0015279">
    <property type="term" value="F:store-operated calcium channel activity"/>
    <property type="evidence" value="ECO:0007669"/>
    <property type="project" value="TreeGrafter"/>
</dbReference>
<evidence type="ECO:0000313" key="7">
    <source>
        <dbReference type="WBParaSite" id="maker-unitig_37003-snap-gene-0.2-mRNA-1"/>
    </source>
</evidence>
<dbReference type="PRINTS" id="PR01097">
    <property type="entry name" value="TRNSRECEPTRP"/>
</dbReference>
<keyword evidence="3" id="KW-0407">Ion channel</keyword>
<dbReference type="AlphaFoldDB" id="A0A1I8FJ20"/>
<evidence type="ECO:0000256" key="2">
    <source>
        <dbReference type="ARBA" id="ARBA00023065"/>
    </source>
</evidence>
<name>A0A1I8FJ20_9PLAT</name>
<keyword evidence="5" id="KW-0732">Signal</keyword>